<evidence type="ECO:0000313" key="3">
    <source>
        <dbReference type="Proteomes" id="UP000054549"/>
    </source>
</evidence>
<keyword evidence="3" id="KW-1185">Reference proteome</keyword>
<feature type="region of interest" description="Disordered" evidence="1">
    <location>
        <begin position="626"/>
        <end position="670"/>
    </location>
</feature>
<evidence type="ECO:0000256" key="1">
    <source>
        <dbReference type="SAM" id="MobiDB-lite"/>
    </source>
</evidence>
<dbReference type="OrthoDB" id="3270019at2759"/>
<organism evidence="2 3">
    <name type="scientific">Amanita muscaria (strain Koide BX008)</name>
    <dbReference type="NCBI Taxonomy" id="946122"/>
    <lineage>
        <taxon>Eukaryota</taxon>
        <taxon>Fungi</taxon>
        <taxon>Dikarya</taxon>
        <taxon>Basidiomycota</taxon>
        <taxon>Agaricomycotina</taxon>
        <taxon>Agaricomycetes</taxon>
        <taxon>Agaricomycetidae</taxon>
        <taxon>Agaricales</taxon>
        <taxon>Pluteineae</taxon>
        <taxon>Amanitaceae</taxon>
        <taxon>Amanita</taxon>
    </lineage>
</organism>
<evidence type="ECO:0000313" key="2">
    <source>
        <dbReference type="EMBL" id="KIL62827.1"/>
    </source>
</evidence>
<dbReference type="Proteomes" id="UP000054549">
    <property type="component" value="Unassembled WGS sequence"/>
</dbReference>
<reference evidence="2 3" key="1">
    <citation type="submission" date="2014-04" db="EMBL/GenBank/DDBJ databases">
        <title>Evolutionary Origins and Diversification of the Mycorrhizal Mutualists.</title>
        <authorList>
            <consortium name="DOE Joint Genome Institute"/>
            <consortium name="Mycorrhizal Genomics Consortium"/>
            <person name="Kohler A."/>
            <person name="Kuo A."/>
            <person name="Nagy L.G."/>
            <person name="Floudas D."/>
            <person name="Copeland A."/>
            <person name="Barry K.W."/>
            <person name="Cichocki N."/>
            <person name="Veneault-Fourrey C."/>
            <person name="LaButti K."/>
            <person name="Lindquist E.A."/>
            <person name="Lipzen A."/>
            <person name="Lundell T."/>
            <person name="Morin E."/>
            <person name="Murat C."/>
            <person name="Riley R."/>
            <person name="Ohm R."/>
            <person name="Sun H."/>
            <person name="Tunlid A."/>
            <person name="Henrissat B."/>
            <person name="Grigoriev I.V."/>
            <person name="Hibbett D.S."/>
            <person name="Martin F."/>
        </authorList>
    </citation>
    <scope>NUCLEOTIDE SEQUENCE [LARGE SCALE GENOMIC DNA]</scope>
    <source>
        <strain evidence="2 3">Koide BX008</strain>
    </source>
</reference>
<name>A0A0C2WML1_AMAMK</name>
<dbReference type="HOGENOM" id="CLU_009568_0_1_1"/>
<dbReference type="AlphaFoldDB" id="A0A0C2WML1"/>
<dbReference type="InParanoid" id="A0A0C2WML1"/>
<dbReference type="STRING" id="946122.A0A0C2WML1"/>
<dbReference type="PANTHER" id="PTHR33266">
    <property type="entry name" value="CHROMOSOME 15, WHOLE GENOME SHOTGUN SEQUENCE"/>
    <property type="match status" value="1"/>
</dbReference>
<protein>
    <submittedName>
        <fullName evidence="2">Uncharacterized protein</fullName>
    </submittedName>
</protein>
<accession>A0A0C2WML1</accession>
<gene>
    <name evidence="2" type="ORF">M378DRAFT_179549</name>
</gene>
<dbReference type="PANTHER" id="PTHR33266:SF1">
    <property type="entry name" value="F-BOX DOMAIN-CONTAINING PROTEIN"/>
    <property type="match status" value="1"/>
</dbReference>
<proteinExistence type="predicted"/>
<sequence>MAFQGDGAALFKSALDQMNGKRDFKLYANFVPIVQSSGMGKSRLVDETAKLIFTVPFCFRSELDGYPEADEAPSKFFFLRTDETFNDVFNRSLLFLENLFSIVNREVQKLPIEADSLPLQWYKYLIKDGNRLRIYKEKGINDKRKPYRPEDSTPEKSRVFVAAQTLIGTIESRVKEDPSEKQTRPVRLLVYIDEAHEMTTNKQTFKRDGRNAYQALCSSLNQLLRLDVFFVFLSTSSMLSDYSPSTRVFWSQRGQNLSITHVQTPYTELPFDVWKEPHLVSEGQHMMDDVCSVGFMVRFGRPLWWTRWEAGDMLVKDYLIGFAMMKLSARNPKEYTKTSYLAALSVRLLLDFEPRRIAAIENENLMVAGHLRVANVIPSHREYIISSTPSEPIVAEAAAQVLRGQNMINLLAENVREGLIEKGQRGELVARLLLTLAHDAAVEQMYVKRREYQGQFEKLFTTPVPLHAFFSALFTETHIKSILECRPDHQPTGPTFEETFEDAYVMFTHFGKAADDWCNSDAFAFMALCRNMAISCREGMKFADLCIPIHFGRNTPLSRDATSAIFVSIKDKEAAMGYNRTHIDVDKMKFFTDGNKGRPVINLILQLGVQAAGRYIPVERTKKQTEAGLLATPERKGRGGLEAPQTPTGVSLSGPRSADEPKTRSKGKTSGRTCYYTIDARGCSSSIYGVVRPNDEPLLHDLLASKDFLSEHSRQGTAHLRAVLAQKPVWTRGQECCSWAKLSDTPPLDPEPTMHETVHLGRDHGDDDVFE</sequence>
<dbReference type="EMBL" id="KN818266">
    <property type="protein sequence ID" value="KIL62827.1"/>
    <property type="molecule type" value="Genomic_DNA"/>
</dbReference>